<dbReference type="HOGENOM" id="CLU_2277941_0_0_1"/>
<reference evidence="3" key="2">
    <citation type="submission" date="2015-01" db="EMBL/GenBank/DDBJ databases">
        <title>Evolutionary Origins and Diversification of the Mycorrhizal Mutualists.</title>
        <authorList>
            <consortium name="DOE Joint Genome Institute"/>
            <consortium name="Mycorrhizal Genomics Consortium"/>
            <person name="Kohler A."/>
            <person name="Kuo A."/>
            <person name="Nagy L.G."/>
            <person name="Floudas D."/>
            <person name="Copeland A."/>
            <person name="Barry K.W."/>
            <person name="Cichocki N."/>
            <person name="Veneault-Fourrey C."/>
            <person name="LaButti K."/>
            <person name="Lindquist E.A."/>
            <person name="Lipzen A."/>
            <person name="Lundell T."/>
            <person name="Morin E."/>
            <person name="Murat C."/>
            <person name="Riley R."/>
            <person name="Ohm R."/>
            <person name="Sun H."/>
            <person name="Tunlid A."/>
            <person name="Henrissat B."/>
            <person name="Grigoriev I.V."/>
            <person name="Hibbett D.S."/>
            <person name="Martin F."/>
        </authorList>
    </citation>
    <scope>NUCLEOTIDE SEQUENCE [LARGE SCALE GENOMIC DNA]</scope>
    <source>
        <strain evidence="3">LaAM-08-1</strain>
    </source>
</reference>
<name>A0A0C9WHR4_9AGAR</name>
<organism evidence="2 3">
    <name type="scientific">Laccaria amethystina LaAM-08-1</name>
    <dbReference type="NCBI Taxonomy" id="1095629"/>
    <lineage>
        <taxon>Eukaryota</taxon>
        <taxon>Fungi</taxon>
        <taxon>Dikarya</taxon>
        <taxon>Basidiomycota</taxon>
        <taxon>Agaricomycotina</taxon>
        <taxon>Agaricomycetes</taxon>
        <taxon>Agaricomycetidae</taxon>
        <taxon>Agaricales</taxon>
        <taxon>Agaricineae</taxon>
        <taxon>Hydnangiaceae</taxon>
        <taxon>Laccaria</taxon>
    </lineage>
</organism>
<feature type="compositionally biased region" description="Basic residues" evidence="1">
    <location>
        <begin position="68"/>
        <end position="77"/>
    </location>
</feature>
<keyword evidence="3" id="KW-1185">Reference proteome</keyword>
<dbReference type="AlphaFoldDB" id="A0A0C9WHR4"/>
<dbReference type="Proteomes" id="UP000054477">
    <property type="component" value="Unassembled WGS sequence"/>
</dbReference>
<reference evidence="2 3" key="1">
    <citation type="submission" date="2014-04" db="EMBL/GenBank/DDBJ databases">
        <authorList>
            <consortium name="DOE Joint Genome Institute"/>
            <person name="Kuo A."/>
            <person name="Kohler A."/>
            <person name="Nagy L.G."/>
            <person name="Floudas D."/>
            <person name="Copeland A."/>
            <person name="Barry K.W."/>
            <person name="Cichocki N."/>
            <person name="Veneault-Fourrey C."/>
            <person name="LaButti K."/>
            <person name="Lindquist E.A."/>
            <person name="Lipzen A."/>
            <person name="Lundell T."/>
            <person name="Morin E."/>
            <person name="Murat C."/>
            <person name="Sun H."/>
            <person name="Tunlid A."/>
            <person name="Henrissat B."/>
            <person name="Grigoriev I.V."/>
            <person name="Hibbett D.S."/>
            <person name="Martin F."/>
            <person name="Nordberg H.P."/>
            <person name="Cantor M.N."/>
            <person name="Hua S.X."/>
        </authorList>
    </citation>
    <scope>NUCLEOTIDE SEQUENCE [LARGE SCALE GENOMIC DNA]</scope>
    <source>
        <strain evidence="2 3">LaAM-08-1</strain>
    </source>
</reference>
<evidence type="ECO:0000256" key="1">
    <source>
        <dbReference type="SAM" id="MobiDB-lite"/>
    </source>
</evidence>
<sequence length="102" mass="11237">MSMKCRSGDAPNGGHMVSHEASETNTTRRSTRACQRRLAMTLTATTSSPAQQVASPSPFRNTRERRINRARTGRRCRSSSPHYLHPTSRPDPLIGASSLLES</sequence>
<protein>
    <submittedName>
        <fullName evidence="2">Uncharacterized protein</fullName>
    </submittedName>
</protein>
<feature type="compositionally biased region" description="Low complexity" evidence="1">
    <location>
        <begin position="47"/>
        <end position="60"/>
    </location>
</feature>
<proteinExistence type="predicted"/>
<evidence type="ECO:0000313" key="3">
    <source>
        <dbReference type="Proteomes" id="UP000054477"/>
    </source>
</evidence>
<gene>
    <name evidence="2" type="ORF">K443DRAFT_475368</name>
</gene>
<evidence type="ECO:0000313" key="2">
    <source>
        <dbReference type="EMBL" id="KIJ91649.1"/>
    </source>
</evidence>
<accession>A0A0C9WHR4</accession>
<dbReference type="EMBL" id="KN838983">
    <property type="protein sequence ID" value="KIJ91649.1"/>
    <property type="molecule type" value="Genomic_DNA"/>
</dbReference>
<feature type="region of interest" description="Disordered" evidence="1">
    <location>
        <begin position="1"/>
        <end position="102"/>
    </location>
</feature>